<keyword evidence="2" id="KW-1185">Reference proteome</keyword>
<proteinExistence type="predicted"/>
<protein>
    <submittedName>
        <fullName evidence="1">Uncharacterized protein</fullName>
    </submittedName>
</protein>
<dbReference type="AlphaFoldDB" id="B4D4G9"/>
<reference evidence="1 2" key="1">
    <citation type="journal article" date="2011" name="J. Bacteriol.">
        <title>Genome sequence of Chthoniobacter flavus Ellin428, an aerobic heterotrophic soil bacterium.</title>
        <authorList>
            <person name="Kant R."/>
            <person name="van Passel M.W."/>
            <person name="Palva A."/>
            <person name="Lucas S."/>
            <person name="Lapidus A."/>
            <person name="Glavina Del Rio T."/>
            <person name="Dalin E."/>
            <person name="Tice H."/>
            <person name="Bruce D."/>
            <person name="Goodwin L."/>
            <person name="Pitluck S."/>
            <person name="Larimer F.W."/>
            <person name="Land M.L."/>
            <person name="Hauser L."/>
            <person name="Sangwan P."/>
            <person name="de Vos W.M."/>
            <person name="Janssen P.H."/>
            <person name="Smidt H."/>
        </authorList>
    </citation>
    <scope>NUCLEOTIDE SEQUENCE [LARGE SCALE GENOMIC DNA]</scope>
    <source>
        <strain evidence="1 2">Ellin428</strain>
    </source>
</reference>
<gene>
    <name evidence="1" type="ORF">CfE428DRAFT_3807</name>
</gene>
<name>B4D4G9_9BACT</name>
<comment type="caution">
    <text evidence="1">The sequence shown here is derived from an EMBL/GenBank/DDBJ whole genome shotgun (WGS) entry which is preliminary data.</text>
</comment>
<dbReference type="EMBL" id="ABVL01000011">
    <property type="protein sequence ID" value="EDY18770.1"/>
    <property type="molecule type" value="Genomic_DNA"/>
</dbReference>
<evidence type="ECO:0000313" key="1">
    <source>
        <dbReference type="EMBL" id="EDY18770.1"/>
    </source>
</evidence>
<evidence type="ECO:0000313" key="2">
    <source>
        <dbReference type="Proteomes" id="UP000005824"/>
    </source>
</evidence>
<accession>B4D4G9</accession>
<organism evidence="1 2">
    <name type="scientific">Chthoniobacter flavus Ellin428</name>
    <dbReference type="NCBI Taxonomy" id="497964"/>
    <lineage>
        <taxon>Bacteria</taxon>
        <taxon>Pseudomonadati</taxon>
        <taxon>Verrucomicrobiota</taxon>
        <taxon>Spartobacteria</taxon>
        <taxon>Chthoniobacterales</taxon>
        <taxon>Chthoniobacteraceae</taxon>
        <taxon>Chthoniobacter</taxon>
    </lineage>
</organism>
<dbReference type="Proteomes" id="UP000005824">
    <property type="component" value="Unassembled WGS sequence"/>
</dbReference>
<sequence length="33" mass="3402">MTVLEILACYLAAYARPIPNALKKGLGAGARGV</sequence>
<dbReference type="InParanoid" id="B4D4G9"/>